<dbReference type="Gene3D" id="3.60.21.70">
    <property type="entry name" value="PhoD-like phosphatase"/>
    <property type="match status" value="1"/>
</dbReference>
<dbReference type="EMBL" id="CP001848">
    <property type="protein sequence ID" value="ADB15509.1"/>
    <property type="molecule type" value="Genomic_DNA"/>
</dbReference>
<dbReference type="InterPro" id="IPR038607">
    <property type="entry name" value="PhoD-like_sf"/>
</dbReference>
<organism evidence="3 4">
    <name type="scientific">Pirellula staleyi (strain ATCC 27377 / DSM 6068 / ICPB 4128)</name>
    <name type="common">Pirella staleyi</name>
    <dbReference type="NCBI Taxonomy" id="530564"/>
    <lineage>
        <taxon>Bacteria</taxon>
        <taxon>Pseudomonadati</taxon>
        <taxon>Planctomycetota</taxon>
        <taxon>Planctomycetia</taxon>
        <taxon>Pirellulales</taxon>
        <taxon>Pirellulaceae</taxon>
        <taxon>Pirellula</taxon>
    </lineage>
</organism>
<dbReference type="SUPFAM" id="SSF56300">
    <property type="entry name" value="Metallo-dependent phosphatases"/>
    <property type="match status" value="1"/>
</dbReference>
<gene>
    <name evidence="3" type="ordered locus">Psta_0824</name>
</gene>
<keyword evidence="4" id="KW-1185">Reference proteome</keyword>
<name>D2R6D1_PIRSD</name>
<dbReference type="PANTHER" id="PTHR33987">
    <property type="entry name" value="CALCINEURIN-LIKE METALLO-PHOSPHOESTERASE SUPERFAMILY PROTEIN"/>
    <property type="match status" value="1"/>
</dbReference>
<feature type="domain" description="PhoD-like phosphatase metallophosphatase" evidence="2">
    <location>
        <begin position="48"/>
        <end position="335"/>
    </location>
</feature>
<keyword evidence="1" id="KW-0732">Signal</keyword>
<dbReference type="CDD" id="cd07389">
    <property type="entry name" value="MPP_PhoD"/>
    <property type="match status" value="1"/>
</dbReference>
<sequence precursor="true">MLLDSCNCSRWFVALACLLLATSNARGEEPALSRIAFGACAKQDKPQPIWEAVVEMQPEAFLFLGDNIYGDTDDMQVLKAKWEQLGAQPGYQKLKATCPILATWDDHDYGRNDAGADYPLRRESQQIFLDFFEVPQDDARRQQEGVYSARIFGPEGKRVQIILLDARYHRSPLKRSTKSAEPGEGYRGIYAENTDEGATMLGPAQWKWLEEQLRKPAEVRIIGSGVQVIAYENGWETWGNFPKERERLFRLIRDTRASGVVLLSGDRHLSEISRLAADDPLGVGYPLIDITSTSLNAPSGNMTKSGVRFANELNRYRVGLTYFDINFGAVQIDWSEADPTLRLQIREASGQVVLQQRLKLSELQAK</sequence>
<evidence type="ECO:0000313" key="3">
    <source>
        <dbReference type="EMBL" id="ADB15509.1"/>
    </source>
</evidence>
<evidence type="ECO:0000313" key="4">
    <source>
        <dbReference type="Proteomes" id="UP000001887"/>
    </source>
</evidence>
<dbReference type="AlphaFoldDB" id="D2R6D1"/>
<dbReference type="KEGG" id="psl:Psta_0824"/>
<feature type="signal peptide" evidence="1">
    <location>
        <begin position="1"/>
        <end position="27"/>
    </location>
</feature>
<dbReference type="HOGENOM" id="CLU_041740_0_0_0"/>
<dbReference type="Pfam" id="PF09423">
    <property type="entry name" value="PhoD"/>
    <property type="match status" value="1"/>
</dbReference>
<dbReference type="InterPro" id="IPR029052">
    <property type="entry name" value="Metallo-depent_PP-like"/>
</dbReference>
<reference evidence="3 4" key="1">
    <citation type="journal article" date="2009" name="Stand. Genomic Sci.">
        <title>Complete genome sequence of Pirellula staleyi type strain (ATCC 27377).</title>
        <authorList>
            <person name="Clum A."/>
            <person name="Tindall B.J."/>
            <person name="Sikorski J."/>
            <person name="Ivanova N."/>
            <person name="Mavrommatis K."/>
            <person name="Lucas S."/>
            <person name="Glavina del Rio T."/>
            <person name="Nolan M."/>
            <person name="Chen F."/>
            <person name="Tice H."/>
            <person name="Pitluck S."/>
            <person name="Cheng J.F."/>
            <person name="Chertkov O."/>
            <person name="Brettin T."/>
            <person name="Han C."/>
            <person name="Detter J.C."/>
            <person name="Kuske C."/>
            <person name="Bruce D."/>
            <person name="Goodwin L."/>
            <person name="Ovchinikova G."/>
            <person name="Pati A."/>
            <person name="Mikhailova N."/>
            <person name="Chen A."/>
            <person name="Palaniappan K."/>
            <person name="Land M."/>
            <person name="Hauser L."/>
            <person name="Chang Y.J."/>
            <person name="Jeffries C.D."/>
            <person name="Chain P."/>
            <person name="Rohde M."/>
            <person name="Goker M."/>
            <person name="Bristow J."/>
            <person name="Eisen J.A."/>
            <person name="Markowitz V."/>
            <person name="Hugenholtz P."/>
            <person name="Kyrpides N.C."/>
            <person name="Klenk H.P."/>
            <person name="Lapidus A."/>
        </authorList>
    </citation>
    <scope>NUCLEOTIDE SEQUENCE [LARGE SCALE GENOMIC DNA]</scope>
    <source>
        <strain evidence="4">ATCC 27377 / DSM 6068 / ICPB 4128</strain>
    </source>
</reference>
<protein>
    <submittedName>
        <fullName evidence="3">Phosphodiesterase</fullName>
    </submittedName>
</protein>
<dbReference type="eggNOG" id="COG3540">
    <property type="taxonomic scope" value="Bacteria"/>
</dbReference>
<accession>D2R6D1</accession>
<proteinExistence type="predicted"/>
<feature type="chain" id="PRO_5003035507" evidence="1">
    <location>
        <begin position="28"/>
        <end position="366"/>
    </location>
</feature>
<dbReference type="OrthoDB" id="9815670at2"/>
<dbReference type="Proteomes" id="UP000001887">
    <property type="component" value="Chromosome"/>
</dbReference>
<evidence type="ECO:0000259" key="2">
    <source>
        <dbReference type="Pfam" id="PF09423"/>
    </source>
</evidence>
<dbReference type="PANTHER" id="PTHR33987:SF1">
    <property type="entry name" value="CALCINEURIN-LIKE METALLO-PHOSPHOESTERASE SUPERFAMILY PROTEIN"/>
    <property type="match status" value="1"/>
</dbReference>
<dbReference type="InterPro" id="IPR018946">
    <property type="entry name" value="PhoD-like_MPP"/>
</dbReference>
<dbReference type="STRING" id="530564.Psta_0824"/>
<evidence type="ECO:0000256" key="1">
    <source>
        <dbReference type="SAM" id="SignalP"/>
    </source>
</evidence>